<dbReference type="InterPro" id="IPR002509">
    <property type="entry name" value="NODB_dom"/>
</dbReference>
<proteinExistence type="predicted"/>
<comment type="caution">
    <text evidence="2">The sequence shown here is derived from an EMBL/GenBank/DDBJ whole genome shotgun (WGS) entry which is preliminary data.</text>
</comment>
<dbReference type="Pfam" id="PF22790">
    <property type="entry name" value="YkoP"/>
    <property type="match status" value="1"/>
</dbReference>
<sequence>MSTLLWVLLLLLLVYSILPTILIRLFGIGVYKKGRGGNGIALTFDDGPDPEYTPQLLDLLKKHQVKATFFVLGSKAEQHPELIRRIHLEGHLIGVHNYVHWANAFLPPRKVRAQLNSSIAVIEKITGETPIFYRPPWGIFNLFDFLLMKRFRVVLWSLMVGDWRSSGGKERIIKKLLAKLSSNDIIVLHDSGQTFGADEDAPVHMLEALADFLDICKRRGFTFLRIDTYTQIDELAKRQPASWVKKGLIQVWLRWDRLFHWWFNIRPIDLHHPIFYSRVCKYKGKPLQLDNGEEIRSGDLVLELHFNNERLFHMMAESNSMVQLAVHMIREVQRFLPVLTAYLYMHREVRGVYGVTMIHRGSRQLGFTVEQLPEGLFKKASQLYLRLLLYVFHPNGRERLEASKSQLSPRIVAISVQELMKRYPVEPSMTAAETRSFAVQG</sequence>
<feature type="domain" description="NodB homology" evidence="1">
    <location>
        <begin position="38"/>
        <end position="224"/>
    </location>
</feature>
<evidence type="ECO:0000259" key="1">
    <source>
        <dbReference type="PROSITE" id="PS51677"/>
    </source>
</evidence>
<name>A0ABW0KHH4_9BACL</name>
<dbReference type="InterPro" id="IPR011330">
    <property type="entry name" value="Glyco_hydro/deAcase_b/a-brl"/>
</dbReference>
<dbReference type="CDD" id="cd10959">
    <property type="entry name" value="CE4_NodB_like_3"/>
    <property type="match status" value="1"/>
</dbReference>
<dbReference type="EMBL" id="JBHSMJ010000065">
    <property type="protein sequence ID" value="MFC5452925.1"/>
    <property type="molecule type" value="Genomic_DNA"/>
</dbReference>
<dbReference type="RefSeq" id="WP_270879185.1">
    <property type="nucleotide sequence ID" value="NZ_JAQFVF010000023.1"/>
</dbReference>
<keyword evidence="3" id="KW-1185">Reference proteome</keyword>
<evidence type="ECO:0000313" key="2">
    <source>
        <dbReference type="EMBL" id="MFC5452925.1"/>
    </source>
</evidence>
<dbReference type="Proteomes" id="UP001596044">
    <property type="component" value="Unassembled WGS sequence"/>
</dbReference>
<gene>
    <name evidence="2" type="ORF">ACFPOG_32455</name>
</gene>
<dbReference type="PANTHER" id="PTHR10587:SF137">
    <property type="entry name" value="4-DEOXY-4-FORMAMIDO-L-ARABINOSE-PHOSPHOUNDECAPRENOL DEFORMYLASE ARND-RELATED"/>
    <property type="match status" value="1"/>
</dbReference>
<dbReference type="PANTHER" id="PTHR10587">
    <property type="entry name" value="GLYCOSYL TRANSFERASE-RELATED"/>
    <property type="match status" value="1"/>
</dbReference>
<protein>
    <submittedName>
        <fullName evidence="2">Polysaccharide deacetylase family protein</fullName>
    </submittedName>
</protein>
<dbReference type="InterPro" id="IPR054467">
    <property type="entry name" value="YkoP-like_dom"/>
</dbReference>
<dbReference type="InterPro" id="IPR050248">
    <property type="entry name" value="Polysacc_deacetylase_ArnD"/>
</dbReference>
<dbReference type="PROSITE" id="PS51677">
    <property type="entry name" value="NODB"/>
    <property type="match status" value="1"/>
</dbReference>
<accession>A0ABW0KHH4</accession>
<dbReference type="SUPFAM" id="SSF88713">
    <property type="entry name" value="Glycoside hydrolase/deacetylase"/>
    <property type="match status" value="1"/>
</dbReference>
<dbReference type="Pfam" id="PF01522">
    <property type="entry name" value="Polysacc_deac_1"/>
    <property type="match status" value="1"/>
</dbReference>
<evidence type="ECO:0000313" key="3">
    <source>
        <dbReference type="Proteomes" id="UP001596044"/>
    </source>
</evidence>
<organism evidence="2 3">
    <name type="scientific">Paenibacillus aestuarii</name>
    <dbReference type="NCBI Taxonomy" id="516965"/>
    <lineage>
        <taxon>Bacteria</taxon>
        <taxon>Bacillati</taxon>
        <taxon>Bacillota</taxon>
        <taxon>Bacilli</taxon>
        <taxon>Bacillales</taxon>
        <taxon>Paenibacillaceae</taxon>
        <taxon>Paenibacillus</taxon>
    </lineage>
</organism>
<dbReference type="Gene3D" id="3.20.20.370">
    <property type="entry name" value="Glycoside hydrolase/deacetylase"/>
    <property type="match status" value="1"/>
</dbReference>
<reference evidence="3" key="1">
    <citation type="journal article" date="2019" name="Int. J. Syst. Evol. Microbiol.">
        <title>The Global Catalogue of Microorganisms (GCM) 10K type strain sequencing project: providing services to taxonomists for standard genome sequencing and annotation.</title>
        <authorList>
            <consortium name="The Broad Institute Genomics Platform"/>
            <consortium name="The Broad Institute Genome Sequencing Center for Infectious Disease"/>
            <person name="Wu L."/>
            <person name="Ma J."/>
        </authorList>
    </citation>
    <scope>NUCLEOTIDE SEQUENCE [LARGE SCALE GENOMIC DNA]</scope>
    <source>
        <strain evidence="3">KACC 11904</strain>
    </source>
</reference>